<keyword evidence="1" id="KW-0812">Transmembrane</keyword>
<dbReference type="VEuPathDB" id="FungiDB:M747DRAFT_150442"/>
<gene>
    <name evidence="2" type="ORF">M747DRAFT_150442</name>
</gene>
<feature type="transmembrane region" description="Helical" evidence="1">
    <location>
        <begin position="49"/>
        <end position="71"/>
    </location>
</feature>
<dbReference type="Proteomes" id="UP000253845">
    <property type="component" value="Unassembled WGS sequence"/>
</dbReference>
<evidence type="ECO:0000313" key="3">
    <source>
        <dbReference type="Proteomes" id="UP000253845"/>
    </source>
</evidence>
<proteinExistence type="predicted"/>
<sequence length="156" mass="17688">MHSGPQVRAGWSDTRADECSGIAVSTVSVKDDRTVEICQIRTMAFRFPFMLHIPFFSYLCGFYGTDLSFVLSLPPFQFVTICLLRFQHVSMSYSLFFFYPFPPLPLFDLLLIEQAMASFSKINCFIKTIQGEIITELDPLLSVPRTYPTGTSRSLG</sequence>
<protein>
    <submittedName>
        <fullName evidence="2">Uncharacterized protein</fullName>
    </submittedName>
</protein>
<dbReference type="AlphaFoldDB" id="A0A370C6G7"/>
<evidence type="ECO:0000313" key="2">
    <source>
        <dbReference type="EMBL" id="RDH23434.1"/>
    </source>
</evidence>
<name>A0A370C6G7_ASPNG</name>
<evidence type="ECO:0000256" key="1">
    <source>
        <dbReference type="SAM" id="Phobius"/>
    </source>
</evidence>
<keyword evidence="1" id="KW-0472">Membrane</keyword>
<reference evidence="2 3" key="1">
    <citation type="submission" date="2018-07" db="EMBL/GenBank/DDBJ databases">
        <title>Section-level genome sequencing of Aspergillus section Nigri to investigate inter- and intra-species variation.</title>
        <authorList>
            <consortium name="DOE Joint Genome Institute"/>
            <person name="Vesth T.C."/>
            <person name="Nybo J.L."/>
            <person name="Theobald S."/>
            <person name="Frisvad J.C."/>
            <person name="Larsen T.O."/>
            <person name="Nielsen K.F."/>
            <person name="Hoof J.B."/>
            <person name="Brandl J."/>
            <person name="Salamov A."/>
            <person name="Riley R."/>
            <person name="Gladden J.M."/>
            <person name="Phatale P."/>
            <person name="Nielsen M.T."/>
            <person name="Lyhne E.K."/>
            <person name="Kogle M.E."/>
            <person name="Strasser K."/>
            <person name="McDonnell E."/>
            <person name="Barry K."/>
            <person name="Clum A."/>
            <person name="Chen C."/>
            <person name="Nolan M."/>
            <person name="Sandor L."/>
            <person name="Kuo A."/>
            <person name="Lipzen A."/>
            <person name="Hainaut M."/>
            <person name="Drula E."/>
            <person name="Tsang A."/>
            <person name="Magnuson J.K."/>
            <person name="Henrissat B."/>
            <person name="Wiebenga A."/>
            <person name="Simmons B.A."/>
            <person name="Makela M.R."/>
            <person name="De vries R.P."/>
            <person name="Grigoriev I.V."/>
            <person name="Mortensen U.H."/>
            <person name="Baker S.E."/>
            <person name="Andersen M.R."/>
        </authorList>
    </citation>
    <scope>NUCLEOTIDE SEQUENCE [LARGE SCALE GENOMIC DNA]</scope>
    <source>
        <strain evidence="2 3">ATCC 13496</strain>
    </source>
</reference>
<accession>A0A370C6G7</accession>
<organism evidence="2 3">
    <name type="scientific">Aspergillus niger ATCC 13496</name>
    <dbReference type="NCBI Taxonomy" id="1353008"/>
    <lineage>
        <taxon>Eukaryota</taxon>
        <taxon>Fungi</taxon>
        <taxon>Dikarya</taxon>
        <taxon>Ascomycota</taxon>
        <taxon>Pezizomycotina</taxon>
        <taxon>Eurotiomycetes</taxon>
        <taxon>Eurotiomycetidae</taxon>
        <taxon>Eurotiales</taxon>
        <taxon>Aspergillaceae</taxon>
        <taxon>Aspergillus</taxon>
        <taxon>Aspergillus subgen. Circumdati</taxon>
    </lineage>
</organism>
<keyword evidence="1" id="KW-1133">Transmembrane helix</keyword>
<dbReference type="EMBL" id="KZ851904">
    <property type="protein sequence ID" value="RDH23434.1"/>
    <property type="molecule type" value="Genomic_DNA"/>
</dbReference>
<feature type="transmembrane region" description="Helical" evidence="1">
    <location>
        <begin position="91"/>
        <end position="112"/>
    </location>
</feature>